<reference evidence="6 7" key="1">
    <citation type="submission" date="2016-06" db="EMBL/GenBank/DDBJ databases">
        <authorList>
            <person name="Varghese N."/>
            <person name="Submissions Spin"/>
        </authorList>
    </citation>
    <scope>NUCLEOTIDE SEQUENCE [LARGE SCALE GENOMIC DNA]</scope>
    <source>
        <strain evidence="6 7">DSM 45142</strain>
    </source>
</reference>
<dbReference type="InterPro" id="IPR029063">
    <property type="entry name" value="SAM-dependent_MTases_sf"/>
</dbReference>
<proteinExistence type="inferred from homology"/>
<dbReference type="PRINTS" id="PR00506">
    <property type="entry name" value="D21N6MTFRASE"/>
</dbReference>
<dbReference type="GeneID" id="93468359"/>
<dbReference type="Proteomes" id="UP000199405">
    <property type="component" value="Unassembled WGS sequence"/>
</dbReference>
<dbReference type="SUPFAM" id="SSF53335">
    <property type="entry name" value="S-adenosyl-L-methionine-dependent methyltransferases"/>
    <property type="match status" value="1"/>
</dbReference>
<dbReference type="PROSITE" id="PS00092">
    <property type="entry name" value="N6_MTASE"/>
    <property type="match status" value="1"/>
</dbReference>
<comment type="caution">
    <text evidence="6">The sequence shown here is derived from an EMBL/GenBank/DDBJ whole genome shotgun (WGS) entry which is preliminary data.</text>
</comment>
<keyword evidence="2" id="KW-0489">Methyltransferase</keyword>
<protein>
    <submittedName>
        <fullName evidence="6">Adenine-specific DNA-methyltransferase</fullName>
    </submittedName>
</protein>
<accession>A0ABY0KFV9</accession>
<comment type="similarity">
    <text evidence="1">Belongs to the N(4)/N(6)-methyltransferase family.</text>
</comment>
<dbReference type="InterPro" id="IPR002052">
    <property type="entry name" value="DNA_methylase_N6_adenine_CS"/>
</dbReference>
<name>A0ABY0KFV9_9ACTN</name>
<evidence type="ECO:0000256" key="4">
    <source>
        <dbReference type="ARBA" id="ARBA00022691"/>
    </source>
</evidence>
<dbReference type="RefSeq" id="WP_091414598.1">
    <property type="nucleotide sequence ID" value="NZ_FMCQ01000001.1"/>
</dbReference>
<dbReference type="InterPro" id="IPR002295">
    <property type="entry name" value="N4/N6-MTase_EcoPI_Mod-like"/>
</dbReference>
<dbReference type="InterPro" id="IPR002941">
    <property type="entry name" value="DNA_methylase_N4/N6"/>
</dbReference>
<evidence type="ECO:0000256" key="1">
    <source>
        <dbReference type="ARBA" id="ARBA00006594"/>
    </source>
</evidence>
<evidence type="ECO:0000313" key="6">
    <source>
        <dbReference type="EMBL" id="SCE67190.1"/>
    </source>
</evidence>
<dbReference type="Gene3D" id="3.40.50.150">
    <property type="entry name" value="Vaccinia Virus protein VP39"/>
    <property type="match status" value="1"/>
</dbReference>
<dbReference type="EMBL" id="FMCQ01000001">
    <property type="protein sequence ID" value="SCE67190.1"/>
    <property type="molecule type" value="Genomic_DNA"/>
</dbReference>
<keyword evidence="7" id="KW-1185">Reference proteome</keyword>
<keyword evidence="3" id="KW-0808">Transferase</keyword>
<evidence type="ECO:0000259" key="5">
    <source>
        <dbReference type="Pfam" id="PF01555"/>
    </source>
</evidence>
<organism evidence="6 7">
    <name type="scientific">Micromonospora tulbaghiae</name>
    <dbReference type="NCBI Taxonomy" id="479978"/>
    <lineage>
        <taxon>Bacteria</taxon>
        <taxon>Bacillati</taxon>
        <taxon>Actinomycetota</taxon>
        <taxon>Actinomycetes</taxon>
        <taxon>Micromonosporales</taxon>
        <taxon>Micromonosporaceae</taxon>
        <taxon>Micromonospora</taxon>
    </lineage>
</organism>
<feature type="domain" description="DNA methylase N-4/N-6" evidence="5">
    <location>
        <begin position="441"/>
        <end position="518"/>
    </location>
</feature>
<evidence type="ECO:0000313" key="7">
    <source>
        <dbReference type="Proteomes" id="UP000199405"/>
    </source>
</evidence>
<dbReference type="Pfam" id="PF01555">
    <property type="entry name" value="N6_N4_Mtase"/>
    <property type="match status" value="2"/>
</dbReference>
<gene>
    <name evidence="6" type="ORF">GA0070562_1554</name>
</gene>
<evidence type="ECO:0000256" key="2">
    <source>
        <dbReference type="ARBA" id="ARBA00022603"/>
    </source>
</evidence>
<feature type="domain" description="DNA methylase N-4/N-6" evidence="5">
    <location>
        <begin position="165"/>
        <end position="272"/>
    </location>
</feature>
<keyword evidence="4" id="KW-0949">S-adenosyl-L-methionine</keyword>
<evidence type="ECO:0000256" key="3">
    <source>
        <dbReference type="ARBA" id="ARBA00022679"/>
    </source>
</evidence>
<sequence>MSTLSNLLRQVEQKDAQLAADLAREVRAFSERRAFGLNFERHTPEIVELPGRPVRKGDKVRFLPERGQSPKSIDQRLWRVYSIARVDGGRVATLTRQDTPEAEMATTTRNVEDLVVVAEFRDPIYPGLKSTGKVERGGDKPFHTVINAENFHALQALLYTHEGEVDVIYIDPPYNTGARDWKYNNDYVDSEDIYRHSKWLAFMERRLKLAKRLLNPDNSVLIVTIDEKECLRLGMLLEQTFPGCDVQMVSSVINRAGSSRAGRFARVDEYVFYVFIGDGRISPWVSTMLGDGADEGSALAMPTVWFTAVRRGTASAERRARPALFYPVILDRETGSLVRVGDPIPKDADRSKVPTEPGTVAVWPLANDGREQTWRFSAAKMREYFAAGTARLGKRDPVTGLRPITYLQPGTIANIANGTFVVTGKSPEGALELALADGAEKVVTPRTVWSRTSHFARDHGSHLIKALLGEKRFDFPKSLYAVEDALRFVVAEKRNALIVDFFAGSGTTAHAVMRLNKQDGGMRRSISVTNNEVSVDEQAGLREKDLRPGDPEWEALGICDYVTKPRIRAAVTGLTPAGVPINGDYKFTDEFPMSDGFEENVEFFTMTYEAPRLVAHNRAFEAIAPLLWMKAGSQGRAIDKAADDFAIVDTYGVLFDLDCSRDFFQAIQGAPRLRTAFVVTDDDRAFQAVCSELPPEVKPVRLYESYLTNFTINTGRE</sequence>